<dbReference type="RefSeq" id="WP_338102272.1">
    <property type="nucleotide sequence ID" value="NZ_CP131060.1"/>
</dbReference>
<dbReference type="Gene3D" id="3.20.20.70">
    <property type="entry name" value="Aldolase class I"/>
    <property type="match status" value="1"/>
</dbReference>
<reference evidence="7 8" key="1">
    <citation type="submission" date="2023-07" db="EMBL/GenBank/DDBJ databases">
        <title>Closed genoem sequence of Methanosarcinaceae archaeon Ac7.</title>
        <authorList>
            <person name="Poehlein A."/>
            <person name="Protasov E."/>
            <person name="Platt K."/>
            <person name="Reeh H."/>
            <person name="Daniel R."/>
            <person name="Brune A."/>
        </authorList>
    </citation>
    <scope>NUCLEOTIDE SEQUENCE [LARGE SCALE GENOMIC DNA]</scope>
    <source>
        <strain evidence="7 8">Ac7</strain>
    </source>
</reference>
<dbReference type="InterPro" id="IPR050377">
    <property type="entry name" value="Radical_SAM_PqqE_MftC-like"/>
</dbReference>
<dbReference type="SMART" id="SM00729">
    <property type="entry name" value="Elp3"/>
    <property type="match status" value="1"/>
</dbReference>
<dbReference type="InterPro" id="IPR013785">
    <property type="entry name" value="Aldolase_TIM"/>
</dbReference>
<feature type="compositionally biased region" description="Low complexity" evidence="5">
    <location>
        <begin position="60"/>
        <end position="77"/>
    </location>
</feature>
<dbReference type="SFLD" id="SFLDG01067">
    <property type="entry name" value="SPASM/twitch_domain_containing"/>
    <property type="match status" value="1"/>
</dbReference>
<feature type="region of interest" description="Disordered" evidence="5">
    <location>
        <begin position="55"/>
        <end position="77"/>
    </location>
</feature>
<evidence type="ECO:0000313" key="8">
    <source>
        <dbReference type="Proteomes" id="UP001303587"/>
    </source>
</evidence>
<evidence type="ECO:0000256" key="4">
    <source>
        <dbReference type="ARBA" id="ARBA00023014"/>
    </source>
</evidence>
<dbReference type="SFLD" id="SFLDG01386">
    <property type="entry name" value="main_SPASM_domain-containing"/>
    <property type="match status" value="1"/>
</dbReference>
<dbReference type="GO" id="GO:0006783">
    <property type="term" value="P:heme biosynthetic process"/>
    <property type="evidence" value="ECO:0007669"/>
    <property type="project" value="TreeGrafter"/>
</dbReference>
<sequence length="414" mass="46347">MKYPIYKNPFFEVDIEPVLGKTEVTSKGLLSPILGKRVSKEMSFFDQKKYIAELEPDPVSNPDPNSDSNSNSNSYSTLNSYSERYGRSLIFSTWMAPIPSPVFSRLVQSRMMSGFGKYKPEQVTISITEECPNRCLHCALPNKNNHAKLSVPEVKDAIDQCIRAGATSIIFDGGEPLGYAGLEELISYVDPKQAIACMFTSGVGLSLEKARLLKDAGLYSITVSIDSPRPQEHDRMRGVFGIFDKATAGIKNALSVGLLVNMYIVLAPYNVDDLEQIYQLAADLGVHELSFYEIVPTGRWLNNTNEILTPKQHEMFADFVRRHESEPFGPKLFPGPIIVNTFGCMAGRQWMHITPEGNILPCSCVPIPYGNVKDGKNAVAEAWKKIRKDPAYRKAEGCLMRDAEFRKEYESRFE</sequence>
<dbReference type="GeneID" id="89230592"/>
<evidence type="ECO:0000256" key="2">
    <source>
        <dbReference type="ARBA" id="ARBA00022723"/>
    </source>
</evidence>
<keyword evidence="2" id="KW-0479">Metal-binding</keyword>
<dbReference type="InterPro" id="IPR007197">
    <property type="entry name" value="rSAM"/>
</dbReference>
<evidence type="ECO:0000256" key="5">
    <source>
        <dbReference type="SAM" id="MobiDB-lite"/>
    </source>
</evidence>
<dbReference type="PANTHER" id="PTHR11228">
    <property type="entry name" value="RADICAL SAM DOMAIN PROTEIN"/>
    <property type="match status" value="1"/>
</dbReference>
<dbReference type="CDD" id="cd01335">
    <property type="entry name" value="Radical_SAM"/>
    <property type="match status" value="1"/>
</dbReference>
<protein>
    <submittedName>
        <fullName evidence="7">PqqA peptide cyclase</fullName>
        <ecNumber evidence="7">1.21.98.4</ecNumber>
    </submittedName>
</protein>
<dbReference type="Pfam" id="PF04055">
    <property type="entry name" value="Radical_SAM"/>
    <property type="match status" value="1"/>
</dbReference>
<keyword evidence="3" id="KW-0408">Iron</keyword>
<evidence type="ECO:0000256" key="3">
    <source>
        <dbReference type="ARBA" id="ARBA00023004"/>
    </source>
</evidence>
<keyword evidence="8" id="KW-1185">Reference proteome</keyword>
<dbReference type="Proteomes" id="UP001303587">
    <property type="component" value="Chromosome"/>
</dbReference>
<evidence type="ECO:0000259" key="6">
    <source>
        <dbReference type="PROSITE" id="PS51918"/>
    </source>
</evidence>
<gene>
    <name evidence="7" type="primary">pqqE_4</name>
    <name evidence="7" type="ORF">MsAc7_14950</name>
</gene>
<feature type="domain" description="Radical SAM core" evidence="6">
    <location>
        <begin position="117"/>
        <end position="327"/>
    </location>
</feature>
<dbReference type="EMBL" id="CP131060">
    <property type="protein sequence ID" value="WNY25929.1"/>
    <property type="molecule type" value="Genomic_DNA"/>
</dbReference>
<dbReference type="InterPro" id="IPR023885">
    <property type="entry name" value="4Fe4S-binding_SPASM_dom"/>
</dbReference>
<dbReference type="Pfam" id="PF13186">
    <property type="entry name" value="SPASM"/>
    <property type="match status" value="1"/>
</dbReference>
<dbReference type="InterPro" id="IPR058240">
    <property type="entry name" value="rSAM_sf"/>
</dbReference>
<accession>A0AA96V3I7</accession>
<evidence type="ECO:0000313" key="7">
    <source>
        <dbReference type="EMBL" id="WNY25929.1"/>
    </source>
</evidence>
<dbReference type="InterPro" id="IPR006638">
    <property type="entry name" value="Elp3/MiaA/NifB-like_rSAM"/>
</dbReference>
<keyword evidence="1" id="KW-0949">S-adenosyl-L-methionine</keyword>
<dbReference type="GO" id="GO:0016491">
    <property type="term" value="F:oxidoreductase activity"/>
    <property type="evidence" value="ECO:0007669"/>
    <property type="project" value="UniProtKB-KW"/>
</dbReference>
<dbReference type="PANTHER" id="PTHR11228:SF7">
    <property type="entry name" value="PQQA PEPTIDE CYCLASE"/>
    <property type="match status" value="1"/>
</dbReference>
<dbReference type="SUPFAM" id="SSF102114">
    <property type="entry name" value="Radical SAM enzymes"/>
    <property type="match status" value="1"/>
</dbReference>
<dbReference type="GO" id="GO:0051536">
    <property type="term" value="F:iron-sulfur cluster binding"/>
    <property type="evidence" value="ECO:0007669"/>
    <property type="project" value="UniProtKB-KW"/>
</dbReference>
<dbReference type="GO" id="GO:0046872">
    <property type="term" value="F:metal ion binding"/>
    <property type="evidence" value="ECO:0007669"/>
    <property type="project" value="UniProtKB-KW"/>
</dbReference>
<dbReference type="PROSITE" id="PS51918">
    <property type="entry name" value="RADICAL_SAM"/>
    <property type="match status" value="1"/>
</dbReference>
<evidence type="ECO:0000256" key="1">
    <source>
        <dbReference type="ARBA" id="ARBA00022691"/>
    </source>
</evidence>
<proteinExistence type="predicted"/>
<name>A0AA96V3I7_9EURY</name>
<dbReference type="SFLD" id="SFLDS00029">
    <property type="entry name" value="Radical_SAM"/>
    <property type="match status" value="1"/>
</dbReference>
<organism evidence="7 8">
    <name type="scientific">Methanolapillus millepedarum</name>
    <dbReference type="NCBI Taxonomy" id="3028296"/>
    <lineage>
        <taxon>Archaea</taxon>
        <taxon>Methanobacteriati</taxon>
        <taxon>Methanobacteriota</taxon>
        <taxon>Stenosarchaea group</taxon>
        <taxon>Methanomicrobia</taxon>
        <taxon>Methanosarcinales</taxon>
        <taxon>Methanosarcinaceae</taxon>
        <taxon>Methanolapillus</taxon>
    </lineage>
</organism>
<keyword evidence="4" id="KW-0411">Iron-sulfur</keyword>
<keyword evidence="7" id="KW-0560">Oxidoreductase</keyword>
<dbReference type="AlphaFoldDB" id="A0AA96V3I7"/>
<dbReference type="EC" id="1.21.98.4" evidence="7"/>